<gene>
    <name evidence="1" type="ORF">B0188_10520</name>
</gene>
<dbReference type="EMBL" id="MUYB01000054">
    <property type="protein sequence ID" value="OOS00715.1"/>
    <property type="molecule type" value="Genomic_DNA"/>
</dbReference>
<evidence type="ECO:0000313" key="2">
    <source>
        <dbReference type="Proteomes" id="UP000190023"/>
    </source>
</evidence>
<proteinExistence type="predicted"/>
<keyword evidence="2" id="KW-1185">Reference proteome</keyword>
<dbReference type="STRING" id="123822.B0188_10520"/>
<dbReference type="AlphaFoldDB" id="A0A1T0AV39"/>
<reference evidence="1 2" key="1">
    <citation type="submission" date="2017-02" db="EMBL/GenBank/DDBJ databases">
        <title>Draft genome sequence of Haemophilus felis CCUG 31170 type strain.</title>
        <authorList>
            <person name="Engstrom-Jakobsson H."/>
            <person name="Salva-Serra F."/>
            <person name="Thorell K."/>
            <person name="Gonzales-Siles L."/>
            <person name="Karlsson R."/>
            <person name="Boulund F."/>
            <person name="Engstrand L."/>
            <person name="Kristiansson E."/>
            <person name="Moore E."/>
        </authorList>
    </citation>
    <scope>NUCLEOTIDE SEQUENCE [LARGE SCALE GENOMIC DNA]</scope>
    <source>
        <strain evidence="1 2">CCUG 31170</strain>
    </source>
</reference>
<evidence type="ECO:0008006" key="3">
    <source>
        <dbReference type="Google" id="ProtNLM"/>
    </source>
</evidence>
<name>A0A1T0AV39_9PAST</name>
<evidence type="ECO:0000313" key="1">
    <source>
        <dbReference type="EMBL" id="OOS00715.1"/>
    </source>
</evidence>
<comment type="caution">
    <text evidence="1">The sequence shown here is derived from an EMBL/GenBank/DDBJ whole genome shotgun (WGS) entry which is preliminary data.</text>
</comment>
<organism evidence="1 2">
    <name type="scientific">[Haemophilus] felis</name>
    <dbReference type="NCBI Taxonomy" id="123822"/>
    <lineage>
        <taxon>Bacteria</taxon>
        <taxon>Pseudomonadati</taxon>
        <taxon>Pseudomonadota</taxon>
        <taxon>Gammaproteobacteria</taxon>
        <taxon>Pasteurellales</taxon>
        <taxon>Pasteurellaceae</taxon>
    </lineage>
</organism>
<accession>A0A1T0AV39</accession>
<dbReference type="Proteomes" id="UP000190023">
    <property type="component" value="Unassembled WGS sequence"/>
</dbReference>
<protein>
    <recommendedName>
        <fullName evidence="3">HipA-like C-terminal domain-containing protein</fullName>
    </recommendedName>
</protein>
<dbReference type="Gene3D" id="1.10.1070.20">
    <property type="match status" value="1"/>
</dbReference>
<dbReference type="OrthoDB" id="7550081at2"/>
<sequence length="303" mass="35376">MTRIINQKDLLHMDSLHFANPIQQDDIYQAIYLPIIDLLKSAENTAQVSNFALALDGGEYALKGQNDSKMDLFSLETIVCQKIIQENAPISELFCYKIIELLQLPIPQCRILIDERGELYFGSVIDKGKPGVLSFSKFLELVITPSKYSYLFHQQLWVIYALDCFFFNIDRHFGNYICIENSFGYTQLKPIDFGLSSFTFHLFPYKPMYLANVQLCNTQKSWKQLNNLLLQDAQYIANLEQYKELARHTLDKLKLIELSKIRNIVDGIPDKWLSKKQKNDLLNWWNSEQLSERILRIQSEELK</sequence>